<evidence type="ECO:0000313" key="3">
    <source>
        <dbReference type="EMBL" id="ETO81537.1"/>
    </source>
</evidence>
<feature type="signal peptide" evidence="2">
    <location>
        <begin position="1"/>
        <end position="41"/>
    </location>
</feature>
<reference evidence="3 4" key="1">
    <citation type="submission" date="2013-11" db="EMBL/GenBank/DDBJ databases">
        <title>The Genome Sequence of Phytophthora parasitica P1976.</title>
        <authorList>
            <consortium name="The Broad Institute Genomics Platform"/>
            <person name="Russ C."/>
            <person name="Tyler B."/>
            <person name="Panabieres F."/>
            <person name="Shan W."/>
            <person name="Tripathy S."/>
            <person name="Grunwald N."/>
            <person name="Machado M."/>
            <person name="Johnson C.S."/>
            <person name="Walker B."/>
            <person name="Young S."/>
            <person name="Zeng Q."/>
            <person name="Gargeya S."/>
            <person name="Fitzgerald M."/>
            <person name="Haas B."/>
            <person name="Abouelleil A."/>
            <person name="Allen A.W."/>
            <person name="Alvarado L."/>
            <person name="Arachchi H.M."/>
            <person name="Berlin A.M."/>
            <person name="Chapman S.B."/>
            <person name="Gainer-Dewar J."/>
            <person name="Goldberg J."/>
            <person name="Griggs A."/>
            <person name="Gujja S."/>
            <person name="Hansen M."/>
            <person name="Howarth C."/>
            <person name="Imamovic A."/>
            <person name="Ireland A."/>
            <person name="Larimer J."/>
            <person name="McCowan C."/>
            <person name="Murphy C."/>
            <person name="Pearson M."/>
            <person name="Poon T.W."/>
            <person name="Priest M."/>
            <person name="Roberts A."/>
            <person name="Saif S."/>
            <person name="Shea T."/>
            <person name="Sisk P."/>
            <person name="Sykes S."/>
            <person name="Wortman J."/>
            <person name="Nusbaum C."/>
            <person name="Birren B."/>
        </authorList>
    </citation>
    <scope>NUCLEOTIDE SEQUENCE [LARGE SCALE GENOMIC DNA]</scope>
    <source>
        <strain evidence="3 4">P1976</strain>
    </source>
</reference>
<dbReference type="PANTHER" id="PTHR22050">
    <property type="entry name" value="RW1 PROTEIN HOMOLOG"/>
    <property type="match status" value="1"/>
</dbReference>
<feature type="compositionally biased region" description="Low complexity" evidence="1">
    <location>
        <begin position="1544"/>
        <end position="1554"/>
    </location>
</feature>
<feature type="region of interest" description="Disordered" evidence="1">
    <location>
        <begin position="1528"/>
        <end position="1602"/>
    </location>
</feature>
<evidence type="ECO:0000256" key="1">
    <source>
        <dbReference type="SAM" id="MobiDB-lite"/>
    </source>
</evidence>
<feature type="region of interest" description="Disordered" evidence="1">
    <location>
        <begin position="1462"/>
        <end position="1507"/>
    </location>
</feature>
<dbReference type="OrthoDB" id="168404at2759"/>
<comment type="caution">
    <text evidence="3">The sequence shown here is derived from an EMBL/GenBank/DDBJ whole genome shotgun (WGS) entry which is preliminary data.</text>
</comment>
<keyword evidence="2" id="KW-0732">Signal</keyword>
<dbReference type="GO" id="GO:0016020">
    <property type="term" value="C:membrane"/>
    <property type="evidence" value="ECO:0007669"/>
    <property type="project" value="TreeGrafter"/>
</dbReference>
<gene>
    <name evidence="3" type="ORF">F444_04162</name>
</gene>
<feature type="compositionally biased region" description="Basic and acidic residues" evidence="1">
    <location>
        <begin position="1528"/>
        <end position="1537"/>
    </location>
</feature>
<feature type="chain" id="PRO_5001754326" description="Transmembrane protein 131-like N-terminal domain-containing protein" evidence="2">
    <location>
        <begin position="42"/>
        <end position="1792"/>
    </location>
</feature>
<feature type="region of interest" description="Disordered" evidence="1">
    <location>
        <begin position="1438"/>
        <end position="1457"/>
    </location>
</feature>
<dbReference type="PANTHER" id="PTHR22050:SF0">
    <property type="entry name" value="TRANSMEMBRANE PROTEIN 131 HOMOLOG"/>
    <property type="match status" value="1"/>
</dbReference>
<evidence type="ECO:0000256" key="2">
    <source>
        <dbReference type="SAM" id="SignalP"/>
    </source>
</evidence>
<evidence type="ECO:0008006" key="5">
    <source>
        <dbReference type="Google" id="ProtNLM"/>
    </source>
</evidence>
<dbReference type="InterPro" id="IPR039877">
    <property type="entry name" value="TMEM131-like"/>
</dbReference>
<sequence>MRTSGGAGASARRLRDATPGPLHPLITFLLTLLLLCSLVAAEPASQAAHQRREWSPQIPLESQVTVGTDGIATSRGAGRRRSDGLSITRSIPVDTGIAPDAAVDSQAIKFTPARVDLGRVETCSPQRYYVGVENRGRVSVRLDGADFTHEGFSLATDVRGIRLDPGDKFNVQFVFLPDEEEPNGVDAHLRVLTTSGLFSLPIISSEVVTNRYGVSAIRTSVPVGVRFEQSLQFINPSNSTIRITEVYALDSFVHIELLNASKWIGPRWPREGDDKQKQEVPGEYDPQFDYTRRADRGAWDMPAGTTSPLIKVSLQKNTPVGEFFTFIHITADKRRLLMIPVRITVLKPGIHIEPDELDLGVLTDLNDDAHRRIMFTLYNAGVNPIEILELKVLESNLIVSAELWGASSVIPPRTEIFNALAIQIRVDKETTGNCFASLMLTTNASSSELGQQRLKLYGRVAHGNVAFQLNETRFGVTVPVDNVLRGENNGDGFNSTVNETCGDRLTEDHEVSATKLVSSIGRKSVKGIMAGTTAYRKLQLWNRFDCPVELQRVWVDSAFPDQSEVSVYRFKQGVVPAGSAWPEISLQITPQLESNPEFFVARFLSLMVETNVSRHRIQISVYHGFLNMNSTRGLQNYSVSGYYNVNSSQSCLEVPKGGLVTGLPPRIEGGEATTNTHAVQICRSLLFDFEKVASHRSRTEVVTMTNENPVPVALKISNVSASGIVGISIKADITLVHPGFVSGSSRYWNNVLGYNSTSNGIKSVEAGDSFILLPGYQVEFSVNITAKDRLGDLTVPVMTVETPSEIFHIYVRLRSVQGTVEPVTPAIVLPSMFPGRTEIIHLQYRNTFEHTVTPLMATVSSSNLKILSIRDEIAPRQVESVLDLLFSPAESSKCSDAVFLADCLMSLPDTEDEQTCKQLSNYGEFVDKYDLDALRRRDAFWRKTQESDLQSAVEVQVHLQTDIIEDVAEVTIKAFLERPLVTAASNDASNVIKRTEFELTELLDCSHVFINVRNPSNISIKMELAIAEEDYELFYPCTAEWNGDYGLDGSKNGDTGDDPEDISSLCLAEWKAVTMDAVELLRDEYVDIDMPPFYFQRKIIQVPAGEEAQLGPIYYLPSRVHEVATTVFVRNDLTHIEPVQLRARSGKGTLDLLVDPPADSAKTRFEPNERIEENIAQDYSQLRHDGTLHFALTNDDTLTDYTQGADILLSNTGSFGLVIHSMNVESPSTMQPWTSDAESLTSDFVVTLEEFTGEDGENGQVTLQPGTSARFRVSFCATCYAASVTSWLVIDTSDGIKRIHLQGAITTDAAFSCLRSRMAPLLRHAFHFAWMIAAAVTVISALYATVLLTYDAWSQNAVPELQALTLAAKIDSTSTNTTLLDTTDSRTANREDENKASPHNLTSINRLLEDMEQAAFAPSTRVGTPAVFQLLEQRRKGLSSSVRCSPPSGNAKVDKGETTTATLNTKSSSCENEATSPSVEVKREPPSDVASTTAEATVNDAGSEDTCASLLPTNAAQNASSVIKLLEDNGDRKRSDLSSDESSSESPAPSSHSSIVQPDAEESGHGADFPQLSFDSLEDQQKTGAGPASIDTNLPKKADGTFEPFKSLSTRWRSEDWQDKLNKPTPSLSGDFSDWNGTLSLNTLGNSLLDTTASGIQRNETVCSGNRSESSSFISGKAPRLYLNEFAAFAAPSLSTGTTPKATSKKAPPGFTTADAKPLEARAAFERLRNSGGSVPTVSNCSDSFGGNSVFASKLPLFGPALPPTNDDRVMLGTVGRIGSGRSKVLRSQDSG</sequence>
<feature type="compositionally biased region" description="Polar residues" evidence="1">
    <location>
        <begin position="1462"/>
        <end position="1478"/>
    </location>
</feature>
<dbReference type="Proteomes" id="UP000028582">
    <property type="component" value="Unassembled WGS sequence"/>
</dbReference>
<organism evidence="3 4">
    <name type="scientific">Phytophthora nicotianae P1976</name>
    <dbReference type="NCBI Taxonomy" id="1317066"/>
    <lineage>
        <taxon>Eukaryota</taxon>
        <taxon>Sar</taxon>
        <taxon>Stramenopiles</taxon>
        <taxon>Oomycota</taxon>
        <taxon>Peronosporomycetes</taxon>
        <taxon>Peronosporales</taxon>
        <taxon>Peronosporaceae</taxon>
        <taxon>Phytophthora</taxon>
    </lineage>
</organism>
<evidence type="ECO:0000313" key="4">
    <source>
        <dbReference type="Proteomes" id="UP000028582"/>
    </source>
</evidence>
<proteinExistence type="predicted"/>
<feature type="compositionally biased region" description="Basic and acidic residues" evidence="1">
    <location>
        <begin position="1383"/>
        <end position="1396"/>
    </location>
</feature>
<protein>
    <recommendedName>
        <fullName evidence="5">Transmembrane protein 131-like N-terminal domain-containing protein</fullName>
    </recommendedName>
</protein>
<dbReference type="EMBL" id="ANJA01000846">
    <property type="protein sequence ID" value="ETO81537.1"/>
    <property type="molecule type" value="Genomic_DNA"/>
</dbReference>
<accession>A0A081ARM6</accession>
<feature type="region of interest" description="Disordered" evidence="1">
    <location>
        <begin position="1695"/>
        <end position="1714"/>
    </location>
</feature>
<name>A0A081ARM6_PHYNI</name>
<feature type="region of interest" description="Disordered" evidence="1">
    <location>
        <begin position="1378"/>
        <end position="1400"/>
    </location>
</feature>